<keyword evidence="1 5" id="KW-0808">Transferase</keyword>
<accession>E1R5P1</accession>
<comment type="domain">
    <text evidence="5">Consists of three domains, a large central CORE domain and two small peripheral domains, NMPbind and LID, which undergo movements during catalysis. The LID domain closes over the site of phosphoryl transfer upon ATP binding. Assembling and dissambling the active center during each catalytic cycle provides an effective means to prevent ATP hydrolysis.</text>
</comment>
<dbReference type="HAMAP" id="MF_00235">
    <property type="entry name" value="Adenylate_kinase_Adk"/>
    <property type="match status" value="1"/>
</dbReference>
<dbReference type="RefSeq" id="WP_013254120.1">
    <property type="nucleotide sequence ID" value="NC_014364.1"/>
</dbReference>
<dbReference type="GO" id="GO:0005737">
    <property type="term" value="C:cytoplasm"/>
    <property type="evidence" value="ECO:0007669"/>
    <property type="project" value="UniProtKB-SubCell"/>
</dbReference>
<feature type="binding site" evidence="5">
    <location>
        <begin position="57"/>
        <end position="59"/>
    </location>
    <ligand>
        <name>AMP</name>
        <dbReference type="ChEBI" id="CHEBI:456215"/>
    </ligand>
</feature>
<feature type="region of interest" description="LID" evidence="5">
    <location>
        <begin position="121"/>
        <end position="158"/>
    </location>
</feature>
<dbReference type="PROSITE" id="PS00113">
    <property type="entry name" value="ADENYLATE_KINASE"/>
    <property type="match status" value="1"/>
</dbReference>
<evidence type="ECO:0000256" key="5">
    <source>
        <dbReference type="HAMAP-Rule" id="MF_00235"/>
    </source>
</evidence>
<feature type="binding site" evidence="5">
    <location>
        <position position="194"/>
    </location>
    <ligand>
        <name>ATP</name>
        <dbReference type="ChEBI" id="CHEBI:30616"/>
    </ligand>
</feature>
<comment type="similarity">
    <text evidence="5 6">Belongs to the adenylate kinase family.</text>
</comment>
<dbReference type="NCBIfam" id="TIGR01351">
    <property type="entry name" value="adk"/>
    <property type="match status" value="1"/>
</dbReference>
<dbReference type="NCBIfam" id="NF011100">
    <property type="entry name" value="PRK14527.1"/>
    <property type="match status" value="1"/>
</dbReference>
<comment type="subcellular location">
    <subcellularLocation>
        <location evidence="5 7">Cytoplasm</location>
    </subcellularLocation>
</comment>
<dbReference type="STRING" id="573413.Spirs_1529"/>
<dbReference type="Pfam" id="PF05191">
    <property type="entry name" value="ADK_lid"/>
    <property type="match status" value="1"/>
</dbReference>
<keyword evidence="5 7" id="KW-0067">ATP-binding</keyword>
<dbReference type="PANTHER" id="PTHR23359">
    <property type="entry name" value="NUCLEOTIDE KINASE"/>
    <property type="match status" value="1"/>
</dbReference>
<keyword evidence="5" id="KW-0963">Cytoplasm</keyword>
<evidence type="ECO:0000313" key="10">
    <source>
        <dbReference type="Proteomes" id="UP000002318"/>
    </source>
</evidence>
<evidence type="ECO:0000313" key="9">
    <source>
        <dbReference type="EMBL" id="ADK80656.1"/>
    </source>
</evidence>
<dbReference type="Pfam" id="PF00406">
    <property type="entry name" value="ADK"/>
    <property type="match status" value="1"/>
</dbReference>
<keyword evidence="10" id="KW-1185">Reference proteome</keyword>
<dbReference type="NCBIfam" id="NF001381">
    <property type="entry name" value="PRK00279.1-3"/>
    <property type="match status" value="1"/>
</dbReference>
<dbReference type="Gene3D" id="3.40.50.300">
    <property type="entry name" value="P-loop containing nucleotide triphosphate hydrolases"/>
    <property type="match status" value="1"/>
</dbReference>
<keyword evidence="2 5" id="KW-0545">Nucleotide biosynthesis</keyword>
<dbReference type="PRINTS" id="PR00094">
    <property type="entry name" value="ADENYLTKNASE"/>
</dbReference>
<evidence type="ECO:0000256" key="4">
    <source>
        <dbReference type="ARBA" id="ARBA00022777"/>
    </source>
</evidence>
<dbReference type="InterPro" id="IPR000850">
    <property type="entry name" value="Adenylat/UMP-CMP_kin"/>
</dbReference>
<comment type="caution">
    <text evidence="5">Lacks conserved residue(s) required for the propagation of feature annotation.</text>
</comment>
<dbReference type="Proteomes" id="UP000002318">
    <property type="component" value="Chromosome"/>
</dbReference>
<dbReference type="UniPathway" id="UPA00588">
    <property type="reaction ID" value="UER00649"/>
</dbReference>
<dbReference type="KEGG" id="ssm:Spirs_1529"/>
<protein>
    <recommendedName>
        <fullName evidence="5 7">Adenylate kinase</fullName>
        <shortName evidence="5">AK</shortName>
        <ecNumber evidence="5 7">2.7.4.3</ecNumber>
    </recommendedName>
    <alternativeName>
        <fullName evidence="5">ATP-AMP transphosphorylase</fullName>
    </alternativeName>
    <alternativeName>
        <fullName evidence="5">ATP:AMP phosphotransferase</fullName>
    </alternativeName>
    <alternativeName>
        <fullName evidence="5">Adenylate monophosphate kinase</fullName>
    </alternativeName>
</protein>
<feature type="region of interest" description="NMP" evidence="5">
    <location>
        <begin position="30"/>
        <end position="59"/>
    </location>
</feature>
<dbReference type="InterPro" id="IPR007862">
    <property type="entry name" value="Adenylate_kinase_lid-dom"/>
</dbReference>
<gene>
    <name evidence="5" type="primary">adk</name>
    <name evidence="9" type="ordered locus">Spirs_1529</name>
</gene>
<keyword evidence="3 5" id="KW-0547">Nucleotide-binding</keyword>
<evidence type="ECO:0000256" key="1">
    <source>
        <dbReference type="ARBA" id="ARBA00022679"/>
    </source>
</evidence>
<dbReference type="AlphaFoldDB" id="E1R5P1"/>
<comment type="subunit">
    <text evidence="5 7">Monomer.</text>
</comment>
<reference evidence="9 10" key="1">
    <citation type="journal article" date="2010" name="Stand. Genomic Sci.">
        <title>Complete genome sequence of Spirochaeta smaragdinae type strain (SEBR 4228).</title>
        <authorList>
            <person name="Mavromatis K."/>
            <person name="Yasawong M."/>
            <person name="Chertkov O."/>
            <person name="Lapidus A."/>
            <person name="Lucas S."/>
            <person name="Nolan M."/>
            <person name="Del Rio T.G."/>
            <person name="Tice H."/>
            <person name="Cheng J.F."/>
            <person name="Pitluck S."/>
            <person name="Liolios K."/>
            <person name="Ivanova N."/>
            <person name="Tapia R."/>
            <person name="Han C."/>
            <person name="Bruce D."/>
            <person name="Goodwin L."/>
            <person name="Pati A."/>
            <person name="Chen A."/>
            <person name="Palaniappan K."/>
            <person name="Land M."/>
            <person name="Hauser L."/>
            <person name="Chang Y.J."/>
            <person name="Jeffries C.D."/>
            <person name="Detter J.C."/>
            <person name="Rohde M."/>
            <person name="Brambilla E."/>
            <person name="Spring S."/>
            <person name="Goker M."/>
            <person name="Sikorski J."/>
            <person name="Woyke T."/>
            <person name="Bristow J."/>
            <person name="Eisen J.A."/>
            <person name="Markowitz V."/>
            <person name="Hugenholtz P."/>
            <person name="Klenk H.P."/>
            <person name="Kyrpides N.C."/>
        </authorList>
    </citation>
    <scope>NUCLEOTIDE SEQUENCE [LARGE SCALE GENOMIC DNA]</scope>
    <source>
        <strain evidence="10">DSM 11293 / JCM 15392 / SEBR 4228</strain>
    </source>
</reference>
<dbReference type="EMBL" id="CP002116">
    <property type="protein sequence ID" value="ADK80656.1"/>
    <property type="molecule type" value="Genomic_DNA"/>
</dbReference>
<keyword evidence="4 5" id="KW-0418">Kinase</keyword>
<dbReference type="GO" id="GO:0005524">
    <property type="term" value="F:ATP binding"/>
    <property type="evidence" value="ECO:0007669"/>
    <property type="project" value="UniProtKB-UniRule"/>
</dbReference>
<feature type="binding site" evidence="5">
    <location>
        <begin position="85"/>
        <end position="88"/>
    </location>
    <ligand>
        <name>AMP</name>
        <dbReference type="ChEBI" id="CHEBI:456215"/>
    </ligand>
</feature>
<feature type="binding site" evidence="5">
    <location>
        <begin position="10"/>
        <end position="15"/>
    </location>
    <ligand>
        <name>ATP</name>
        <dbReference type="ChEBI" id="CHEBI:30616"/>
    </ligand>
</feature>
<dbReference type="EC" id="2.7.4.3" evidence="5 7"/>
<feature type="binding site" evidence="5">
    <location>
        <position position="36"/>
    </location>
    <ligand>
        <name>AMP</name>
        <dbReference type="ChEBI" id="CHEBI:456215"/>
    </ligand>
</feature>
<dbReference type="eggNOG" id="COG0563">
    <property type="taxonomic scope" value="Bacteria"/>
</dbReference>
<dbReference type="SUPFAM" id="SSF52540">
    <property type="entry name" value="P-loop containing nucleoside triphosphate hydrolases"/>
    <property type="match status" value="1"/>
</dbReference>
<comment type="catalytic activity">
    <reaction evidence="5 7">
        <text>AMP + ATP = 2 ADP</text>
        <dbReference type="Rhea" id="RHEA:12973"/>
        <dbReference type="ChEBI" id="CHEBI:30616"/>
        <dbReference type="ChEBI" id="CHEBI:456215"/>
        <dbReference type="ChEBI" id="CHEBI:456216"/>
        <dbReference type="EC" id="2.7.4.3"/>
    </reaction>
</comment>
<evidence type="ECO:0000256" key="3">
    <source>
        <dbReference type="ARBA" id="ARBA00022741"/>
    </source>
</evidence>
<dbReference type="InterPro" id="IPR006259">
    <property type="entry name" value="Adenyl_kin_sub"/>
</dbReference>
<dbReference type="InterPro" id="IPR033690">
    <property type="entry name" value="Adenylat_kinase_CS"/>
</dbReference>
<feature type="binding site" evidence="5">
    <location>
        <position position="166"/>
    </location>
    <ligand>
        <name>AMP</name>
        <dbReference type="ChEBI" id="CHEBI:456215"/>
    </ligand>
</feature>
<comment type="pathway">
    <text evidence="5">Purine metabolism; AMP biosynthesis via salvage pathway; AMP from ADP: step 1/1.</text>
</comment>
<evidence type="ECO:0000259" key="8">
    <source>
        <dbReference type="Pfam" id="PF05191"/>
    </source>
</evidence>
<feature type="binding site" evidence="5">
    <location>
        <position position="92"/>
    </location>
    <ligand>
        <name>AMP</name>
        <dbReference type="ChEBI" id="CHEBI:456215"/>
    </ligand>
</feature>
<evidence type="ECO:0000256" key="6">
    <source>
        <dbReference type="RuleBase" id="RU003330"/>
    </source>
</evidence>
<sequence>MRLIFLGPPGAGKGTIAVKVKEAYQIPHISTGDLFREAIANQTPLGKKVKAILDSGELVPDEVTVEMVKERLSRPDVKGGYILDGFPRTTGQADALKAFASVDKVLNFVLSEEKIVERLSGRRIAKKSGRVYHIQYNPPAKEGICDESGEPLIQRPDDKPEAIKNRLRVYAKQTAPLIDYYQKEGSLVDIDASPSPEEVFELVRKALSKLS</sequence>
<name>E1R5P1_SEDSS</name>
<dbReference type="HOGENOM" id="CLU_032354_1_2_12"/>
<proteinExistence type="inferred from homology"/>
<evidence type="ECO:0000256" key="2">
    <source>
        <dbReference type="ARBA" id="ARBA00022727"/>
    </source>
</evidence>
<feature type="domain" description="Adenylate kinase active site lid" evidence="8">
    <location>
        <begin position="122"/>
        <end position="157"/>
    </location>
</feature>
<dbReference type="OrthoDB" id="9805030at2"/>
<comment type="function">
    <text evidence="5">Catalyzes the reversible transfer of the terminal phosphate group between ATP and AMP. Plays an important role in cellular energy homeostasis and in adenine nucleotide metabolism.</text>
</comment>
<feature type="binding site" evidence="5">
    <location>
        <position position="31"/>
    </location>
    <ligand>
        <name>AMP</name>
        <dbReference type="ChEBI" id="CHEBI:456215"/>
    </ligand>
</feature>
<dbReference type="GO" id="GO:0004017">
    <property type="term" value="F:AMP kinase activity"/>
    <property type="evidence" value="ECO:0007669"/>
    <property type="project" value="UniProtKB-UniRule"/>
</dbReference>
<dbReference type="CDD" id="cd01428">
    <property type="entry name" value="ADK"/>
    <property type="match status" value="1"/>
</dbReference>
<feature type="binding site" evidence="5">
    <location>
        <begin position="131"/>
        <end position="132"/>
    </location>
    <ligand>
        <name>ATP</name>
        <dbReference type="ChEBI" id="CHEBI:30616"/>
    </ligand>
</feature>
<dbReference type="FunFam" id="3.40.50.300:FF:000106">
    <property type="entry name" value="Adenylate kinase mitochondrial"/>
    <property type="match status" value="1"/>
</dbReference>
<organism evidence="9 10">
    <name type="scientific">Sediminispirochaeta smaragdinae (strain DSM 11293 / JCM 15392 / SEBR 4228)</name>
    <name type="common">Spirochaeta smaragdinae</name>
    <dbReference type="NCBI Taxonomy" id="573413"/>
    <lineage>
        <taxon>Bacteria</taxon>
        <taxon>Pseudomonadati</taxon>
        <taxon>Spirochaetota</taxon>
        <taxon>Spirochaetia</taxon>
        <taxon>Spirochaetales</taxon>
        <taxon>Spirochaetaceae</taxon>
        <taxon>Sediminispirochaeta</taxon>
    </lineage>
</organism>
<feature type="binding site" evidence="5">
    <location>
        <position position="122"/>
    </location>
    <ligand>
        <name>ATP</name>
        <dbReference type="ChEBI" id="CHEBI:30616"/>
    </ligand>
</feature>
<dbReference type="NCBIfam" id="NF001380">
    <property type="entry name" value="PRK00279.1-2"/>
    <property type="match status" value="1"/>
</dbReference>
<dbReference type="GO" id="GO:0044209">
    <property type="term" value="P:AMP salvage"/>
    <property type="evidence" value="ECO:0007669"/>
    <property type="project" value="UniProtKB-UniRule"/>
</dbReference>
<dbReference type="InterPro" id="IPR027417">
    <property type="entry name" value="P-loop_NTPase"/>
</dbReference>
<evidence type="ECO:0000256" key="7">
    <source>
        <dbReference type="RuleBase" id="RU003331"/>
    </source>
</evidence>
<feature type="binding site" evidence="5">
    <location>
        <position position="155"/>
    </location>
    <ligand>
        <name>AMP</name>
        <dbReference type="ChEBI" id="CHEBI:456215"/>
    </ligand>
</feature>